<comment type="caution">
    <text evidence="3">The sequence shown here is derived from an EMBL/GenBank/DDBJ whole genome shotgun (WGS) entry which is preliminary data.</text>
</comment>
<dbReference type="SUPFAM" id="SSF49870">
    <property type="entry name" value="Osmotin, thaumatin-like protein"/>
    <property type="match status" value="1"/>
</dbReference>
<gene>
    <name evidence="3" type="ORF">B0T15DRAFT_57595</name>
</gene>
<reference evidence="3" key="1">
    <citation type="journal article" date="2023" name="Mol. Phylogenet. Evol.">
        <title>Genome-scale phylogeny and comparative genomics of the fungal order Sordariales.</title>
        <authorList>
            <person name="Hensen N."/>
            <person name="Bonometti L."/>
            <person name="Westerberg I."/>
            <person name="Brannstrom I.O."/>
            <person name="Guillou S."/>
            <person name="Cros-Aarteil S."/>
            <person name="Calhoun S."/>
            <person name="Haridas S."/>
            <person name="Kuo A."/>
            <person name="Mondo S."/>
            <person name="Pangilinan J."/>
            <person name="Riley R."/>
            <person name="LaButti K."/>
            <person name="Andreopoulos B."/>
            <person name="Lipzen A."/>
            <person name="Chen C."/>
            <person name="Yan M."/>
            <person name="Daum C."/>
            <person name="Ng V."/>
            <person name="Clum A."/>
            <person name="Steindorff A."/>
            <person name="Ohm R.A."/>
            <person name="Martin F."/>
            <person name="Silar P."/>
            <person name="Natvig D.O."/>
            <person name="Lalanne C."/>
            <person name="Gautier V."/>
            <person name="Ament-Velasquez S.L."/>
            <person name="Kruys A."/>
            <person name="Hutchinson M.I."/>
            <person name="Powell A.J."/>
            <person name="Barry K."/>
            <person name="Miller A.N."/>
            <person name="Grigoriev I.V."/>
            <person name="Debuchy R."/>
            <person name="Gladieux P."/>
            <person name="Hiltunen Thoren M."/>
            <person name="Johannesson H."/>
        </authorList>
    </citation>
    <scope>NUCLEOTIDE SEQUENCE</scope>
    <source>
        <strain evidence="3">CBS 333.67</strain>
    </source>
</reference>
<feature type="region of interest" description="Disordered" evidence="2">
    <location>
        <begin position="229"/>
        <end position="248"/>
    </location>
</feature>
<dbReference type="PROSITE" id="PS51367">
    <property type="entry name" value="THAUMATIN_2"/>
    <property type="match status" value="1"/>
</dbReference>
<feature type="disulfide bond" evidence="1">
    <location>
        <begin position="209"/>
        <end position="256"/>
    </location>
</feature>
<dbReference type="InterPro" id="IPR037176">
    <property type="entry name" value="Osmotin/thaumatin-like_sf"/>
</dbReference>
<dbReference type="RefSeq" id="XP_062726752.1">
    <property type="nucleotide sequence ID" value="XM_062871008.1"/>
</dbReference>
<feature type="disulfide bond" evidence="1">
    <location>
        <begin position="260"/>
        <end position="269"/>
    </location>
</feature>
<dbReference type="InterPro" id="IPR001938">
    <property type="entry name" value="Thaumatin"/>
</dbReference>
<dbReference type="Proteomes" id="UP001273166">
    <property type="component" value="Unassembled WGS sequence"/>
</dbReference>
<evidence type="ECO:0000256" key="2">
    <source>
        <dbReference type="SAM" id="MobiDB-lite"/>
    </source>
</evidence>
<dbReference type="EMBL" id="JAUDZG010000001">
    <property type="protein sequence ID" value="KAK3310972.1"/>
    <property type="molecule type" value="Genomic_DNA"/>
</dbReference>
<evidence type="ECO:0000313" key="3">
    <source>
        <dbReference type="EMBL" id="KAK3310972.1"/>
    </source>
</evidence>
<evidence type="ECO:0000313" key="4">
    <source>
        <dbReference type="Proteomes" id="UP001273166"/>
    </source>
</evidence>
<dbReference type="Pfam" id="PF00314">
    <property type="entry name" value="Thaumatin"/>
    <property type="match status" value="1"/>
</dbReference>
<dbReference type="Gene3D" id="2.60.110.10">
    <property type="entry name" value="Thaumatin"/>
    <property type="match status" value="1"/>
</dbReference>
<name>A0AAJ0H348_9PEZI</name>
<evidence type="ECO:0000256" key="1">
    <source>
        <dbReference type="PIRSR" id="PIRSR002703-1"/>
    </source>
</evidence>
<accession>A0AAJ0H348</accession>
<keyword evidence="1" id="KW-1015">Disulfide bond</keyword>
<dbReference type="PIRSF" id="PIRSF002703">
    <property type="entry name" value="Thaumatin"/>
    <property type="match status" value="1"/>
</dbReference>
<feature type="disulfide bond" evidence="1">
    <location>
        <begin position="71"/>
        <end position="93"/>
    </location>
</feature>
<reference evidence="3" key="2">
    <citation type="submission" date="2023-06" db="EMBL/GenBank/DDBJ databases">
        <authorList>
            <consortium name="Lawrence Berkeley National Laboratory"/>
            <person name="Mondo S.J."/>
            <person name="Hensen N."/>
            <person name="Bonometti L."/>
            <person name="Westerberg I."/>
            <person name="Brannstrom I.O."/>
            <person name="Guillou S."/>
            <person name="Cros-Aarteil S."/>
            <person name="Calhoun S."/>
            <person name="Haridas S."/>
            <person name="Kuo A."/>
            <person name="Pangilinan J."/>
            <person name="Riley R."/>
            <person name="Labutti K."/>
            <person name="Andreopoulos B."/>
            <person name="Lipzen A."/>
            <person name="Chen C."/>
            <person name="Yanf M."/>
            <person name="Daum C."/>
            <person name="Ng V."/>
            <person name="Clum A."/>
            <person name="Steindorff A."/>
            <person name="Ohm R."/>
            <person name="Martin F."/>
            <person name="Silar P."/>
            <person name="Natvig D."/>
            <person name="Lalanne C."/>
            <person name="Gautier V."/>
            <person name="Ament-Velasquez S.L."/>
            <person name="Kruys A."/>
            <person name="Hutchinson M.I."/>
            <person name="Powell A.J."/>
            <person name="Barry K."/>
            <person name="Miller A.N."/>
            <person name="Grigoriev I.V."/>
            <person name="Debuchy R."/>
            <person name="Gladieux P."/>
            <person name="Thoren M.H."/>
            <person name="Johannesson H."/>
        </authorList>
    </citation>
    <scope>NUCLEOTIDE SEQUENCE</scope>
    <source>
        <strain evidence="3">CBS 333.67</strain>
    </source>
</reference>
<dbReference type="PRINTS" id="PR00347">
    <property type="entry name" value="THAUMATIN"/>
</dbReference>
<dbReference type="GeneID" id="87889837"/>
<organism evidence="3 4">
    <name type="scientific">Chaetomium strumarium</name>
    <dbReference type="NCBI Taxonomy" id="1170767"/>
    <lineage>
        <taxon>Eukaryota</taxon>
        <taxon>Fungi</taxon>
        <taxon>Dikarya</taxon>
        <taxon>Ascomycota</taxon>
        <taxon>Pezizomycotina</taxon>
        <taxon>Sordariomycetes</taxon>
        <taxon>Sordariomycetidae</taxon>
        <taxon>Sordariales</taxon>
        <taxon>Chaetomiaceae</taxon>
        <taxon>Chaetomium</taxon>
    </lineage>
</organism>
<proteinExistence type="predicted"/>
<feature type="disulfide bond" evidence="1">
    <location>
        <begin position="270"/>
        <end position="280"/>
    </location>
</feature>
<sequence>MTTANMAITPSNSTAIPFTIANSCGETIWPGIATQNGTGPGTGGFELAPGGSRTLFVSPDWAGRVWGRTNCSFNSDDSGAGYRSGADGYGAACRTGDCFGKLDCEFPGQVPTTLAEFTLQGGSSNNQTFYDISLVDGYNLPLAIIYHPAANTTWIPPSLTNPACIATAGYIFTPVASSSPSNSRLRFTHSVYPYPFEDYQTDATLSTWCPPSLLHSALPRPIGLPWWERRPSSTSSTSPSPNSNSNDNNRPAFQPCLSPCSAYHTAADCCTGPFNSPDTCKPSAYSQAAKRVCPDAYSFAFDDRASTFVVPSGGGGWEVRFCPRGMRSTDILGRFADEVEQVGQGRKLSDDALRRIRGGSVERGEATGHLKGRETGWRVVGVVLAVAMALFMV</sequence>
<feature type="compositionally biased region" description="Low complexity" evidence="2">
    <location>
        <begin position="232"/>
        <end position="248"/>
    </location>
</feature>
<dbReference type="PANTHER" id="PTHR31048">
    <property type="entry name" value="OS03G0233200 PROTEIN"/>
    <property type="match status" value="1"/>
</dbReference>
<protein>
    <submittedName>
        <fullName evidence="3">Thaumatin family-domain-containing protein</fullName>
    </submittedName>
</protein>
<feature type="disulfide bond" evidence="1">
    <location>
        <begin position="24"/>
        <end position="322"/>
    </location>
</feature>
<keyword evidence="4" id="KW-1185">Reference proteome</keyword>
<dbReference type="AlphaFoldDB" id="A0AAJ0H348"/>
<dbReference type="SMART" id="SM00205">
    <property type="entry name" value="THN"/>
    <property type="match status" value="1"/>
</dbReference>
<feature type="disulfide bond" evidence="1">
    <location>
        <begin position="98"/>
        <end position="104"/>
    </location>
</feature>